<dbReference type="Proteomes" id="UP000575985">
    <property type="component" value="Unassembled WGS sequence"/>
</dbReference>
<dbReference type="SMART" id="SM00116">
    <property type="entry name" value="CBS"/>
    <property type="match status" value="2"/>
</dbReference>
<dbReference type="InterPro" id="IPR000644">
    <property type="entry name" value="CBS_dom"/>
</dbReference>
<dbReference type="Gene3D" id="3.10.580.10">
    <property type="entry name" value="CBS-domain"/>
    <property type="match status" value="1"/>
</dbReference>
<reference evidence="4 5" key="1">
    <citation type="submission" date="2020-07" db="EMBL/GenBank/DDBJ databases">
        <title>Sequencing the genomes of 1000 actinobacteria strains.</title>
        <authorList>
            <person name="Klenk H.-P."/>
        </authorList>
    </citation>
    <scope>NUCLEOTIDE SEQUENCE [LARGE SCALE GENOMIC DNA]</scope>
    <source>
        <strain evidence="4 5">DSM 45927</strain>
    </source>
</reference>
<dbReference type="InterPro" id="IPR051257">
    <property type="entry name" value="Diverse_CBS-Domain"/>
</dbReference>
<name>A0A853BHI4_9ACTN</name>
<keyword evidence="5" id="KW-1185">Reference proteome</keyword>
<dbReference type="SUPFAM" id="SSF54631">
    <property type="entry name" value="CBS-domain pair"/>
    <property type="match status" value="1"/>
</dbReference>
<dbReference type="CDD" id="cd04622">
    <property type="entry name" value="CBS_pair_HRP1_like"/>
    <property type="match status" value="1"/>
</dbReference>
<sequence length="139" mass="14499">MAQQVKEIMTAPPHTVSPDTSIREAAVDMRDSDIGDVVVTDGGRLVGLVTDRDIVVRCVADGADIDGTPVGEAVSGDLTTVAPDDSIDRAIQCMRDKAVRRLPVVDGERVVGVVSLGDLAVERDPSSVLSQISGSTSNT</sequence>
<proteinExistence type="predicted"/>
<evidence type="ECO:0000259" key="3">
    <source>
        <dbReference type="PROSITE" id="PS51371"/>
    </source>
</evidence>
<dbReference type="InterPro" id="IPR046342">
    <property type="entry name" value="CBS_dom_sf"/>
</dbReference>
<dbReference type="PANTHER" id="PTHR43080">
    <property type="entry name" value="CBS DOMAIN-CONTAINING PROTEIN CBSX3, MITOCHONDRIAL"/>
    <property type="match status" value="1"/>
</dbReference>
<accession>A0A853BHI4</accession>
<dbReference type="RefSeq" id="WP_179765799.1">
    <property type="nucleotide sequence ID" value="NZ_JACCFO010000001.1"/>
</dbReference>
<evidence type="ECO:0000256" key="2">
    <source>
        <dbReference type="PROSITE-ProRule" id="PRU00703"/>
    </source>
</evidence>
<feature type="domain" description="CBS" evidence="3">
    <location>
        <begin position="9"/>
        <end position="65"/>
    </location>
</feature>
<organism evidence="4 5">
    <name type="scientific">Streptomonospora nanhaiensis</name>
    <dbReference type="NCBI Taxonomy" id="1323731"/>
    <lineage>
        <taxon>Bacteria</taxon>
        <taxon>Bacillati</taxon>
        <taxon>Actinomycetota</taxon>
        <taxon>Actinomycetes</taxon>
        <taxon>Streptosporangiales</taxon>
        <taxon>Nocardiopsidaceae</taxon>
        <taxon>Streptomonospora</taxon>
    </lineage>
</organism>
<keyword evidence="1 2" id="KW-0129">CBS domain</keyword>
<dbReference type="EMBL" id="JACCFO010000001">
    <property type="protein sequence ID" value="NYI94081.1"/>
    <property type="molecule type" value="Genomic_DNA"/>
</dbReference>
<dbReference type="PROSITE" id="PS51371">
    <property type="entry name" value="CBS"/>
    <property type="match status" value="2"/>
</dbReference>
<dbReference type="Pfam" id="PF00571">
    <property type="entry name" value="CBS"/>
    <property type="match status" value="2"/>
</dbReference>
<comment type="caution">
    <text evidence="4">The sequence shown here is derived from an EMBL/GenBank/DDBJ whole genome shotgun (WGS) entry which is preliminary data.</text>
</comment>
<evidence type="ECO:0000256" key="1">
    <source>
        <dbReference type="ARBA" id="ARBA00023122"/>
    </source>
</evidence>
<protein>
    <submittedName>
        <fullName evidence="4">CBS domain-containing protein</fullName>
    </submittedName>
</protein>
<evidence type="ECO:0000313" key="4">
    <source>
        <dbReference type="EMBL" id="NYI94081.1"/>
    </source>
</evidence>
<dbReference type="PANTHER" id="PTHR43080:SF2">
    <property type="entry name" value="CBS DOMAIN-CONTAINING PROTEIN"/>
    <property type="match status" value="1"/>
</dbReference>
<evidence type="ECO:0000313" key="5">
    <source>
        <dbReference type="Proteomes" id="UP000575985"/>
    </source>
</evidence>
<dbReference type="AlphaFoldDB" id="A0A853BHI4"/>
<feature type="domain" description="CBS" evidence="3">
    <location>
        <begin position="73"/>
        <end position="130"/>
    </location>
</feature>
<gene>
    <name evidence="4" type="ORF">HNR12_000358</name>
</gene>